<keyword evidence="2" id="KW-1185">Reference proteome</keyword>
<dbReference type="AlphaFoldDB" id="A0A2I3EWP9"/>
<dbReference type="EMBL" id="AP024237">
    <property type="protein sequence ID" value="BCO37667.1"/>
    <property type="molecule type" value="Genomic_DNA"/>
</dbReference>
<dbReference type="STRING" id="110505.ACT16_05015"/>
<accession>A0A2I3EWP9</accession>
<evidence type="ECO:0000313" key="2">
    <source>
        <dbReference type="Proteomes" id="UP000595446"/>
    </source>
</evidence>
<name>A0A2I3EWP9_9MYCO</name>
<reference evidence="1 2" key="1">
    <citation type="submission" date="2020-12" db="EMBL/GenBank/DDBJ databases">
        <title>Complete genome sequence of Mycobacterium heckeshornense JCM 15655T, closely related to a pathogenic non-tuberculous mycobacterial species Mycobacterium xenopi.</title>
        <authorList>
            <person name="Yoshida M."/>
            <person name="Fukano H."/>
            <person name="Asakura T."/>
            <person name="Suzuki M."/>
            <person name="Hoshino Y."/>
        </authorList>
    </citation>
    <scope>NUCLEOTIDE SEQUENCE [LARGE SCALE GENOMIC DNA]</scope>
    <source>
        <strain evidence="1 2">JCM 15655</strain>
    </source>
</reference>
<organism evidence="1 2">
    <name type="scientific">Mycobacterium heckeshornense</name>
    <dbReference type="NCBI Taxonomy" id="110505"/>
    <lineage>
        <taxon>Bacteria</taxon>
        <taxon>Bacillati</taxon>
        <taxon>Actinomycetota</taxon>
        <taxon>Actinomycetes</taxon>
        <taxon>Mycobacteriales</taxon>
        <taxon>Mycobacteriaceae</taxon>
        <taxon>Mycobacterium</taxon>
    </lineage>
</organism>
<dbReference type="Proteomes" id="UP000595446">
    <property type="component" value="Chromosome"/>
</dbReference>
<sequence length="264" mass="28774">MTTKAVLVESNESDATSRARLGIIAGWGIMFFFGFGMIGGQFIPPPGPWPGEDHITAQFYRADLDFKRLAVISLIIGGTMFIPFGAAIADRLRRRGGIGIPLAQCQFGAAVASATLMMVFGPFLLTVMLRPDLPDVIVRFSSLVTWMAWAGLWEPGALQAFSVAVVVLGDKSLSPVFPRWVGWYSLFMAFGSMMGCLIPFFTDNAFAWDGAIAFWVAATNFFVWFAIMLGQFHVTYRRARRSVSPAPPVVGDAPTTADVVEAAR</sequence>
<gene>
    <name evidence="1" type="ORF">MHEC_41000</name>
</gene>
<protein>
    <submittedName>
        <fullName evidence="1">Uncharacterized protein</fullName>
    </submittedName>
</protein>
<proteinExistence type="predicted"/>
<evidence type="ECO:0000313" key="1">
    <source>
        <dbReference type="EMBL" id="BCO37667.1"/>
    </source>
</evidence>